<accession>A0ABV0WG31</accession>
<organism evidence="1 2">
    <name type="scientific">Xenotaenia resolanae</name>
    <dbReference type="NCBI Taxonomy" id="208358"/>
    <lineage>
        <taxon>Eukaryota</taxon>
        <taxon>Metazoa</taxon>
        <taxon>Chordata</taxon>
        <taxon>Craniata</taxon>
        <taxon>Vertebrata</taxon>
        <taxon>Euteleostomi</taxon>
        <taxon>Actinopterygii</taxon>
        <taxon>Neopterygii</taxon>
        <taxon>Teleostei</taxon>
        <taxon>Neoteleostei</taxon>
        <taxon>Acanthomorphata</taxon>
        <taxon>Ovalentaria</taxon>
        <taxon>Atherinomorphae</taxon>
        <taxon>Cyprinodontiformes</taxon>
        <taxon>Goodeidae</taxon>
        <taxon>Xenotaenia</taxon>
    </lineage>
</organism>
<dbReference type="EMBL" id="JAHRIM010042003">
    <property type="protein sequence ID" value="MEQ2267397.1"/>
    <property type="molecule type" value="Genomic_DNA"/>
</dbReference>
<protein>
    <submittedName>
        <fullName evidence="1">Uncharacterized protein</fullName>
    </submittedName>
</protein>
<dbReference type="Proteomes" id="UP001444071">
    <property type="component" value="Unassembled WGS sequence"/>
</dbReference>
<keyword evidence="2" id="KW-1185">Reference proteome</keyword>
<comment type="caution">
    <text evidence="1">The sequence shown here is derived from an EMBL/GenBank/DDBJ whole genome shotgun (WGS) entry which is preliminary data.</text>
</comment>
<evidence type="ECO:0000313" key="2">
    <source>
        <dbReference type="Proteomes" id="UP001444071"/>
    </source>
</evidence>
<reference evidence="1 2" key="1">
    <citation type="submission" date="2021-06" db="EMBL/GenBank/DDBJ databases">
        <authorList>
            <person name="Palmer J.M."/>
        </authorList>
    </citation>
    <scope>NUCLEOTIDE SEQUENCE [LARGE SCALE GENOMIC DNA]</scope>
    <source>
        <strain evidence="1 2">XR_2019</strain>
        <tissue evidence="1">Muscle</tissue>
    </source>
</reference>
<proteinExistence type="predicted"/>
<sequence length="183" mass="20781">MGERRGTPWTGRQSIAGQHTYNHAHTHTPKGNLERPINLTGMSLDCGKKPEYPVRTHACTGRTCKLHAERPRPGIEPRTFLLQGNSATNCATVQPPKKTMHQNYLNVNFSVSFKKPSFYTNLSCFLRRTCRSQYGGCADVSQRSQCCVYSSISETNDDTILIKKEQKINKMCECETYEFFYTA</sequence>
<name>A0ABV0WG31_9TELE</name>
<gene>
    <name evidence="1" type="ORF">XENORESO_005318</name>
</gene>
<evidence type="ECO:0000313" key="1">
    <source>
        <dbReference type="EMBL" id="MEQ2267397.1"/>
    </source>
</evidence>